<dbReference type="CDD" id="cd04188">
    <property type="entry name" value="DPG_synthase"/>
    <property type="match status" value="1"/>
</dbReference>
<evidence type="ECO:0000313" key="15">
    <source>
        <dbReference type="EMBL" id="CAI4038983.1"/>
    </source>
</evidence>
<dbReference type="Gene3D" id="3.90.550.10">
    <property type="entry name" value="Spore Coat Polysaccharide Biosynthesis Protein SpsA, Chain A"/>
    <property type="match status" value="1"/>
</dbReference>
<evidence type="ECO:0000256" key="5">
    <source>
        <dbReference type="ARBA" id="ARBA00022676"/>
    </source>
</evidence>
<dbReference type="EC" id="2.4.1.117" evidence="4"/>
<protein>
    <recommendedName>
        <fullName evidence="4">dolichyl-phosphate beta-glucosyltransferase</fullName>
        <ecNumber evidence="4">2.4.1.117</ecNumber>
    </recommendedName>
</protein>
<dbReference type="InterPro" id="IPR035518">
    <property type="entry name" value="DPG_synthase"/>
</dbReference>
<evidence type="ECO:0000256" key="1">
    <source>
        <dbReference type="ARBA" id="ARBA00004389"/>
    </source>
</evidence>
<accession>A0AA35IXY9</accession>
<evidence type="ECO:0000256" key="13">
    <source>
        <dbReference type="SAM" id="Phobius"/>
    </source>
</evidence>
<keyword evidence="6" id="KW-0808">Transferase</keyword>
<evidence type="ECO:0000256" key="2">
    <source>
        <dbReference type="ARBA" id="ARBA00004922"/>
    </source>
</evidence>
<keyword evidence="5" id="KW-0328">Glycosyltransferase</keyword>
<evidence type="ECO:0000256" key="6">
    <source>
        <dbReference type="ARBA" id="ARBA00022679"/>
    </source>
</evidence>
<comment type="pathway">
    <text evidence="2">Protein modification; protein glycosylation.</text>
</comment>
<dbReference type="PANTHER" id="PTHR10859">
    <property type="entry name" value="GLYCOSYL TRANSFERASE"/>
    <property type="match status" value="1"/>
</dbReference>
<dbReference type="InterPro" id="IPR001173">
    <property type="entry name" value="Glyco_trans_2-like"/>
</dbReference>
<keyword evidence="9" id="KW-0735">Signal-anchor</keyword>
<dbReference type="Proteomes" id="UP001161438">
    <property type="component" value="Chromosome 6"/>
</dbReference>
<dbReference type="GO" id="GO:0004581">
    <property type="term" value="F:dolichyl-phosphate beta-glucosyltransferase activity"/>
    <property type="evidence" value="ECO:0007669"/>
    <property type="project" value="UniProtKB-EC"/>
</dbReference>
<keyword evidence="10 13" id="KW-1133">Transmembrane helix</keyword>
<keyword evidence="16" id="KW-1185">Reference proteome</keyword>
<evidence type="ECO:0000256" key="10">
    <source>
        <dbReference type="ARBA" id="ARBA00022989"/>
    </source>
</evidence>
<dbReference type="GO" id="GO:0005789">
    <property type="term" value="C:endoplasmic reticulum membrane"/>
    <property type="evidence" value="ECO:0007669"/>
    <property type="project" value="UniProtKB-SubCell"/>
</dbReference>
<evidence type="ECO:0000313" key="16">
    <source>
        <dbReference type="Proteomes" id="UP001161438"/>
    </source>
</evidence>
<sequence length="336" mass="38290">MVALRFLIENKNTVCFTLLVALVLSLYLLVYLFSHNPRPSYPEELKYTAIDDNGVEITRALPNLGELQGDEDQKIFLSVVIPSYNETARILLMLTDAINFLKKKYGTRWEIVIVDDGSTDNTTQYCLKICREQFKLNYEQFRIIKLSENRGKGGAVRQGFLHIRGKYGLFADADGASKFSDVEKLVEAIKTIETSDTDANAIKPAVAIGSRAHMVNTEAVIKRSMIRNCLMYGFHTLVFIFGIRSIKDTQCGFKLFNRAAILRIFPYLHTEGWIFDVEILILAIRKRIQIKEIPISWHEVDGSKMALAVDSIKMAKDLVVIRMAYLLGIYRDNKKC</sequence>
<keyword evidence="11 13" id="KW-0472">Membrane</keyword>
<dbReference type="Pfam" id="PF00535">
    <property type="entry name" value="Glycos_transf_2"/>
    <property type="match status" value="1"/>
</dbReference>
<evidence type="ECO:0000256" key="8">
    <source>
        <dbReference type="ARBA" id="ARBA00022824"/>
    </source>
</evidence>
<evidence type="ECO:0000256" key="4">
    <source>
        <dbReference type="ARBA" id="ARBA00012583"/>
    </source>
</evidence>
<dbReference type="PANTHER" id="PTHR10859:SF91">
    <property type="entry name" value="DOLICHYL-PHOSPHATE BETA-GLUCOSYLTRANSFERASE"/>
    <property type="match status" value="1"/>
</dbReference>
<proteinExistence type="inferred from homology"/>
<comment type="subcellular location">
    <subcellularLocation>
        <location evidence="1">Endoplasmic reticulum membrane</location>
        <topology evidence="1">Single-pass membrane protein</topology>
    </subcellularLocation>
</comment>
<dbReference type="GeneID" id="80918194"/>
<organism evidence="15 16">
    <name type="scientific">Saccharomyces mikatae IFO 1815</name>
    <dbReference type="NCBI Taxonomy" id="226126"/>
    <lineage>
        <taxon>Eukaryota</taxon>
        <taxon>Fungi</taxon>
        <taxon>Dikarya</taxon>
        <taxon>Ascomycota</taxon>
        <taxon>Saccharomycotina</taxon>
        <taxon>Saccharomycetes</taxon>
        <taxon>Saccharomycetales</taxon>
        <taxon>Saccharomycetaceae</taxon>
        <taxon>Saccharomyces</taxon>
    </lineage>
</organism>
<feature type="domain" description="Glycosyltransferase 2-like" evidence="14">
    <location>
        <begin position="78"/>
        <end position="240"/>
    </location>
</feature>
<comment type="similarity">
    <text evidence="3">Belongs to the glycosyltransferase 2 family.</text>
</comment>
<keyword evidence="8" id="KW-0256">Endoplasmic reticulum</keyword>
<reference evidence="15" key="1">
    <citation type="submission" date="2022-10" db="EMBL/GenBank/DDBJ databases">
        <authorList>
            <person name="Byrne P K."/>
        </authorList>
    </citation>
    <scope>NUCLEOTIDE SEQUENCE</scope>
    <source>
        <strain evidence="15">IFO1815</strain>
    </source>
</reference>
<evidence type="ECO:0000256" key="12">
    <source>
        <dbReference type="ARBA" id="ARBA00045097"/>
    </source>
</evidence>
<dbReference type="InterPro" id="IPR029044">
    <property type="entry name" value="Nucleotide-diphossugar_trans"/>
</dbReference>
<gene>
    <name evidence="15" type="primary">SMKI06G3350</name>
    <name evidence="15" type="ORF">SMKI_06G3350</name>
</gene>
<dbReference type="SUPFAM" id="SSF53448">
    <property type="entry name" value="Nucleotide-diphospho-sugar transferases"/>
    <property type="match status" value="1"/>
</dbReference>
<comment type="catalytic activity">
    <reaction evidence="12">
        <text>a di-trans,poly-cis-dolichyl phosphate + UDP-alpha-D-glucose = a di-trans,poly-cis-dolichyl beta-D-glucosyl phosphate + UDP</text>
        <dbReference type="Rhea" id="RHEA:15401"/>
        <dbReference type="Rhea" id="RHEA-COMP:19498"/>
        <dbReference type="Rhea" id="RHEA-COMP:19502"/>
        <dbReference type="ChEBI" id="CHEBI:57525"/>
        <dbReference type="ChEBI" id="CHEBI:57683"/>
        <dbReference type="ChEBI" id="CHEBI:58223"/>
        <dbReference type="ChEBI" id="CHEBI:58885"/>
        <dbReference type="EC" id="2.4.1.117"/>
    </reaction>
    <physiologicalReaction direction="left-to-right" evidence="12">
        <dbReference type="Rhea" id="RHEA:15402"/>
    </physiologicalReaction>
</comment>
<dbReference type="AlphaFoldDB" id="A0AA35IXY9"/>
<feature type="transmembrane region" description="Helical" evidence="13">
    <location>
        <begin position="12"/>
        <end position="33"/>
    </location>
</feature>
<dbReference type="FunFam" id="3.90.550.10:FF:000169">
    <property type="entry name" value="Dolichyl-phosphate beta-glucosyltransferase"/>
    <property type="match status" value="1"/>
</dbReference>
<dbReference type="GO" id="GO:0006487">
    <property type="term" value="P:protein N-linked glycosylation"/>
    <property type="evidence" value="ECO:0007669"/>
    <property type="project" value="TreeGrafter"/>
</dbReference>
<evidence type="ECO:0000256" key="3">
    <source>
        <dbReference type="ARBA" id="ARBA00006739"/>
    </source>
</evidence>
<evidence type="ECO:0000256" key="9">
    <source>
        <dbReference type="ARBA" id="ARBA00022968"/>
    </source>
</evidence>
<evidence type="ECO:0000259" key="14">
    <source>
        <dbReference type="Pfam" id="PF00535"/>
    </source>
</evidence>
<name>A0AA35IXY9_SACMI</name>
<evidence type="ECO:0000256" key="7">
    <source>
        <dbReference type="ARBA" id="ARBA00022692"/>
    </source>
</evidence>
<evidence type="ECO:0000256" key="11">
    <source>
        <dbReference type="ARBA" id="ARBA00023136"/>
    </source>
</evidence>
<dbReference type="EMBL" id="OX365762">
    <property type="protein sequence ID" value="CAI4038983.1"/>
    <property type="molecule type" value="Genomic_DNA"/>
</dbReference>
<keyword evidence="7 13" id="KW-0812">Transmembrane</keyword>
<dbReference type="RefSeq" id="XP_056082098.1">
    <property type="nucleotide sequence ID" value="XM_056222403.1"/>
</dbReference>